<feature type="region of interest" description="Disordered" evidence="1">
    <location>
        <begin position="60"/>
        <end position="93"/>
    </location>
</feature>
<dbReference type="AlphaFoldDB" id="A0A8H6HAV8"/>
<reference evidence="2 3" key="1">
    <citation type="submission" date="2020-07" db="EMBL/GenBank/DDBJ databases">
        <title>Comparative genomics of pyrophilous fungi reveals a link between fire events and developmental genes.</title>
        <authorList>
            <consortium name="DOE Joint Genome Institute"/>
            <person name="Steindorff A.S."/>
            <person name="Carver A."/>
            <person name="Calhoun S."/>
            <person name="Stillman K."/>
            <person name="Liu H."/>
            <person name="Lipzen A."/>
            <person name="Pangilinan J."/>
            <person name="Labutti K."/>
            <person name="Bruns T.D."/>
            <person name="Grigoriev I.V."/>
        </authorList>
    </citation>
    <scope>NUCLEOTIDE SEQUENCE [LARGE SCALE GENOMIC DNA]</scope>
    <source>
        <strain evidence="2 3">CBS 144469</strain>
    </source>
</reference>
<sequence>MSNIKDATWKDLGKCNNPTCAYGTTCSTYFPAGGPEVANAIGEKCLCGCYGLQHEFTAPSVPSAKNTQPKTSSGGSAGGSSKETPGFESKRGLDSLRGFAKLAQERRDGHTEGDPTKKKSASAAGSAGAFDPSADVHREAWAKYSSSASNSRTKGKGSKGSKRRILSSPSPPLKKKVARVAKASKETPYSFSLVHDTKGVDSKSFLLPNQGLLNLYLFNGLVKTATIDSAMSPAELDGVIKSAFADIPLARVTEGAVLKNWRLLMLLSKGQGKRAALVPLPSKVGGEITVDDLSHVRISHRQAGNFKNLVFIALLASGPQIALEGLSESDENSSDTEDLSSEGSEESNEKKASKEDVREIDNEDSDFHFVPSLTISDIRRSTTHMHCNISKPGRCAWWPTSLLDPYSGVVPDAKALLIELDGLSAGSWVEMSPLLSIFWKRVQNDFLPRLGFLVTLSEACKDESGSGKGGFETLWNDGFKLGPYGLEPIIELLYRVHEVLRCHVGTEWINGAQWTIIIDSVDLYGEAILHLIHHFKSFTPRAEYDPPGIQELRQALVSRVQYFADANEDDSFTIFRLNIYQHTVEDFVDCLTEDFGSATDTRLMKSEALLTGPRGIHGILSQYVDELLDELPLGWPSYYEYVEMFEIFCAALAKKIANYKKSHGKRKQEGERGETAAPSEPRTRTQKHKMEEEAKSGGKNANRPSPITVSSGSSSDESDSDASIITVDSSSDGEVRFKSRQRGGAYPNVAPEFRKENLSGDSKATGRAPSGGRGLGRGRKPIPSDPELIQLAKSKNLEALLRAILRLCPHLDESKRQTFKDYYDRSGGDLERIWKHMAMVYHPDKNVLISDPIWAHRFVEITKMGNTYKEKAKGSRRK</sequence>
<feature type="compositionally biased region" description="Basic and acidic residues" evidence="1">
    <location>
        <begin position="347"/>
        <end position="359"/>
    </location>
</feature>
<feature type="region of interest" description="Disordered" evidence="1">
    <location>
        <begin position="325"/>
        <end position="359"/>
    </location>
</feature>
<comment type="caution">
    <text evidence="2">The sequence shown here is derived from an EMBL/GenBank/DDBJ whole genome shotgun (WGS) entry which is preliminary data.</text>
</comment>
<dbReference type="EMBL" id="JACGCI010000141">
    <property type="protein sequence ID" value="KAF6743579.1"/>
    <property type="molecule type" value="Genomic_DNA"/>
</dbReference>
<feature type="region of interest" description="Disordered" evidence="1">
    <location>
        <begin position="662"/>
        <end position="783"/>
    </location>
</feature>
<gene>
    <name evidence="2" type="ORF">DFP72DRAFT_1079874</name>
</gene>
<accession>A0A8H6HAV8</accession>
<feature type="compositionally biased region" description="Acidic residues" evidence="1">
    <location>
        <begin position="327"/>
        <end position="346"/>
    </location>
</feature>
<feature type="compositionally biased region" description="Basic and acidic residues" evidence="1">
    <location>
        <begin position="105"/>
        <end position="117"/>
    </location>
</feature>
<keyword evidence="3" id="KW-1185">Reference proteome</keyword>
<evidence type="ECO:0000313" key="3">
    <source>
        <dbReference type="Proteomes" id="UP000521943"/>
    </source>
</evidence>
<feature type="compositionally biased region" description="Basic residues" evidence="1">
    <location>
        <begin position="153"/>
        <end position="165"/>
    </location>
</feature>
<dbReference type="Proteomes" id="UP000521943">
    <property type="component" value="Unassembled WGS sequence"/>
</dbReference>
<dbReference type="OrthoDB" id="3067341at2759"/>
<proteinExistence type="predicted"/>
<protein>
    <submittedName>
        <fullName evidence="2">Uncharacterized protein</fullName>
    </submittedName>
</protein>
<name>A0A8H6HAV8_9AGAR</name>
<organism evidence="2 3">
    <name type="scientific">Ephemerocybe angulata</name>
    <dbReference type="NCBI Taxonomy" id="980116"/>
    <lineage>
        <taxon>Eukaryota</taxon>
        <taxon>Fungi</taxon>
        <taxon>Dikarya</taxon>
        <taxon>Basidiomycota</taxon>
        <taxon>Agaricomycotina</taxon>
        <taxon>Agaricomycetes</taxon>
        <taxon>Agaricomycetidae</taxon>
        <taxon>Agaricales</taxon>
        <taxon>Agaricineae</taxon>
        <taxon>Psathyrellaceae</taxon>
        <taxon>Ephemerocybe</taxon>
    </lineage>
</organism>
<evidence type="ECO:0000256" key="1">
    <source>
        <dbReference type="SAM" id="MobiDB-lite"/>
    </source>
</evidence>
<evidence type="ECO:0000313" key="2">
    <source>
        <dbReference type="EMBL" id="KAF6743579.1"/>
    </source>
</evidence>
<feature type="region of interest" description="Disordered" evidence="1">
    <location>
        <begin position="105"/>
        <end position="175"/>
    </location>
</feature>